<dbReference type="InterPro" id="IPR042098">
    <property type="entry name" value="TauD-like_sf"/>
</dbReference>
<dbReference type="AlphaFoldDB" id="A0A8H7CL07"/>
<dbReference type="OrthoDB" id="10257314at2759"/>
<dbReference type="GO" id="GO:0046872">
    <property type="term" value="F:metal ion binding"/>
    <property type="evidence" value="ECO:0007669"/>
    <property type="project" value="UniProtKB-KW"/>
</dbReference>
<keyword evidence="4" id="KW-0560">Oxidoreductase</keyword>
<keyword evidence="5" id="KW-0408">Iron</keyword>
<dbReference type="SUPFAM" id="SSF51197">
    <property type="entry name" value="Clavaminate synthase-like"/>
    <property type="match status" value="1"/>
</dbReference>
<dbReference type="PANTHER" id="PTHR30468">
    <property type="entry name" value="ALPHA-KETOGLUTARATE-DEPENDENT SULFONATE DIOXYGENASE"/>
    <property type="match status" value="1"/>
</dbReference>
<evidence type="ECO:0000313" key="7">
    <source>
        <dbReference type="EMBL" id="KAF7339208.1"/>
    </source>
</evidence>
<evidence type="ECO:0000313" key="8">
    <source>
        <dbReference type="Proteomes" id="UP000620124"/>
    </source>
</evidence>
<accession>A0A8H7CL07</accession>
<comment type="similarity">
    <text evidence="1">Belongs to the TfdA dioxygenase family.</text>
</comment>
<sequence length="340" mass="38196">MARTLPRSDALIQYPSFDLTPVIGRQFTTAQLSDWLKASNSDELLRELAIVISERNVVFFKKQTLTIEEQKLLANKLGELSGRPEGSGLHIHPLTADDSELGNLVSVISSLTPEAKARRFGHGSQFASREWHSEFQRLLNSITFEPVPSDFAILKIHTLPEVGGDTIWASAYEAYDRLSPAFAKHLEGLTALHDASVFQTMEAVVNNTIQKGPRGHALNVGTDLRAVHPVIRTNPVTGWKGLFVNRTFTKRIIELSYDESAVILDYLFRLIMENHDLQVRYRWEKDDIAIWANSSTFHNVTRDYMGERYGNRVVSLGEKPFYDPSSVSRRTALGLPAFAG</sequence>
<proteinExistence type="inferred from homology"/>
<dbReference type="Pfam" id="PF02668">
    <property type="entry name" value="TauD"/>
    <property type="match status" value="1"/>
</dbReference>
<keyword evidence="3 7" id="KW-0223">Dioxygenase</keyword>
<dbReference type="Proteomes" id="UP000620124">
    <property type="component" value="Unassembled WGS sequence"/>
</dbReference>
<organism evidence="7 8">
    <name type="scientific">Mycena venus</name>
    <dbReference type="NCBI Taxonomy" id="2733690"/>
    <lineage>
        <taxon>Eukaryota</taxon>
        <taxon>Fungi</taxon>
        <taxon>Dikarya</taxon>
        <taxon>Basidiomycota</taxon>
        <taxon>Agaricomycotina</taxon>
        <taxon>Agaricomycetes</taxon>
        <taxon>Agaricomycetidae</taxon>
        <taxon>Agaricales</taxon>
        <taxon>Marasmiineae</taxon>
        <taxon>Mycenaceae</taxon>
        <taxon>Mycena</taxon>
    </lineage>
</organism>
<evidence type="ECO:0000256" key="3">
    <source>
        <dbReference type="ARBA" id="ARBA00022964"/>
    </source>
</evidence>
<reference evidence="7" key="1">
    <citation type="submission" date="2020-05" db="EMBL/GenBank/DDBJ databases">
        <title>Mycena genomes resolve the evolution of fungal bioluminescence.</title>
        <authorList>
            <person name="Tsai I.J."/>
        </authorList>
    </citation>
    <scope>NUCLEOTIDE SEQUENCE</scope>
    <source>
        <strain evidence="7">CCC161011</strain>
    </source>
</reference>
<feature type="domain" description="TauD/TfdA-like" evidence="6">
    <location>
        <begin position="17"/>
        <end position="313"/>
    </location>
</feature>
<dbReference type="Gene3D" id="3.60.130.10">
    <property type="entry name" value="Clavaminate synthase-like"/>
    <property type="match status" value="1"/>
</dbReference>
<dbReference type="GO" id="GO:0005737">
    <property type="term" value="C:cytoplasm"/>
    <property type="evidence" value="ECO:0007669"/>
    <property type="project" value="TreeGrafter"/>
</dbReference>
<protein>
    <submittedName>
        <fullName evidence="7">Taurine catabolism dioxygenase</fullName>
    </submittedName>
</protein>
<evidence type="ECO:0000256" key="5">
    <source>
        <dbReference type="ARBA" id="ARBA00023004"/>
    </source>
</evidence>
<dbReference type="EMBL" id="JACAZI010000020">
    <property type="protein sequence ID" value="KAF7339208.1"/>
    <property type="molecule type" value="Genomic_DNA"/>
</dbReference>
<keyword evidence="2" id="KW-0479">Metal-binding</keyword>
<evidence type="ECO:0000256" key="1">
    <source>
        <dbReference type="ARBA" id="ARBA00005896"/>
    </source>
</evidence>
<keyword evidence="8" id="KW-1185">Reference proteome</keyword>
<name>A0A8H7CL07_9AGAR</name>
<gene>
    <name evidence="7" type="ORF">MVEN_01998200</name>
</gene>
<dbReference type="InterPro" id="IPR051323">
    <property type="entry name" value="AtsK-like"/>
</dbReference>
<dbReference type="PANTHER" id="PTHR30468:SF10">
    <property type="entry name" value="TAUD_TFDA-LIKE DOMAIN-CONTAINING PROTEIN"/>
    <property type="match status" value="1"/>
</dbReference>
<dbReference type="InterPro" id="IPR003819">
    <property type="entry name" value="TauD/TfdA-like"/>
</dbReference>
<dbReference type="GO" id="GO:0016706">
    <property type="term" value="F:2-oxoglutarate-dependent dioxygenase activity"/>
    <property type="evidence" value="ECO:0007669"/>
    <property type="project" value="TreeGrafter"/>
</dbReference>
<evidence type="ECO:0000259" key="6">
    <source>
        <dbReference type="Pfam" id="PF02668"/>
    </source>
</evidence>
<evidence type="ECO:0000256" key="2">
    <source>
        <dbReference type="ARBA" id="ARBA00022723"/>
    </source>
</evidence>
<comment type="caution">
    <text evidence="7">The sequence shown here is derived from an EMBL/GenBank/DDBJ whole genome shotgun (WGS) entry which is preliminary data.</text>
</comment>
<evidence type="ECO:0000256" key="4">
    <source>
        <dbReference type="ARBA" id="ARBA00023002"/>
    </source>
</evidence>